<dbReference type="GO" id="GO:0008270">
    <property type="term" value="F:zinc ion binding"/>
    <property type="evidence" value="ECO:0007669"/>
    <property type="project" value="UniProtKB-KW"/>
</dbReference>
<sequence>MNVPISAVGSETELLQCPYEVSHLIMRKRMQVHLIRCRKSHPKAEVVTCPFNVTHRVNKVELEWHLSTCFERKTFESFRNRPAAVVGLSSSIDRTFCVNNDTNSSVSFDTANDVTIVGAEFVESSETWDDDPEVPSYNPLEYITKSDVLRIPVGLSPSERSAFRLAERKRLQSLK</sequence>
<dbReference type="AlphaFoldDB" id="A0A1I8PP89"/>
<keyword evidence="3" id="KW-0862">Zinc</keyword>
<dbReference type="Pfam" id="PF05253">
    <property type="entry name" value="zf-U11-48K"/>
    <property type="match status" value="2"/>
</dbReference>
<dbReference type="PROSITE" id="PS51800">
    <property type="entry name" value="ZF_CHHC_U11_48K"/>
    <property type="match status" value="2"/>
</dbReference>
<reference evidence="5" key="1">
    <citation type="submission" date="2020-05" db="UniProtKB">
        <authorList>
            <consortium name="EnsemblMetazoa"/>
        </authorList>
    </citation>
    <scope>IDENTIFICATION</scope>
    <source>
        <strain evidence="5">USDA</strain>
    </source>
</reference>
<feature type="domain" description="CHHC U11-48K-type" evidence="4">
    <location>
        <begin position="14"/>
        <end position="41"/>
    </location>
</feature>
<protein>
    <recommendedName>
        <fullName evidence="4">CHHC U11-48K-type domain-containing protein</fullName>
    </recommendedName>
</protein>
<dbReference type="VEuPathDB" id="VectorBase:SCAU009842"/>
<evidence type="ECO:0000256" key="1">
    <source>
        <dbReference type="ARBA" id="ARBA00022723"/>
    </source>
</evidence>
<dbReference type="KEGG" id="scac:106082630"/>
<evidence type="ECO:0000313" key="5">
    <source>
        <dbReference type="EnsemblMetazoa" id="SCAU009842-PA"/>
    </source>
</evidence>
<dbReference type="Proteomes" id="UP000095300">
    <property type="component" value="Unassembled WGS sequence"/>
</dbReference>
<dbReference type="InterPro" id="IPR051591">
    <property type="entry name" value="UPF0224_FAM112_RNA_Proc"/>
</dbReference>
<evidence type="ECO:0000259" key="4">
    <source>
        <dbReference type="PROSITE" id="PS51800"/>
    </source>
</evidence>
<evidence type="ECO:0000313" key="6">
    <source>
        <dbReference type="Proteomes" id="UP000095300"/>
    </source>
</evidence>
<dbReference type="PANTHER" id="PTHR21402:SF5">
    <property type="entry name" value="GAMETOCYTE SPECIFIC FACTOR 1"/>
    <property type="match status" value="1"/>
</dbReference>
<keyword evidence="2" id="KW-0863">Zinc-finger</keyword>
<dbReference type="SUPFAM" id="SSF57667">
    <property type="entry name" value="beta-beta-alpha zinc fingers"/>
    <property type="match status" value="2"/>
</dbReference>
<dbReference type="EnsemblMetazoa" id="SCAU009842-RA">
    <property type="protein sequence ID" value="SCAU009842-PA"/>
    <property type="gene ID" value="SCAU009842"/>
</dbReference>
<feature type="domain" description="CHHC U11-48K-type" evidence="4">
    <location>
        <begin position="46"/>
        <end position="73"/>
    </location>
</feature>
<name>A0A1I8PP89_STOCA</name>
<dbReference type="OrthoDB" id="10069248at2759"/>
<dbReference type="InterPro" id="IPR036236">
    <property type="entry name" value="Znf_C2H2_sf"/>
</dbReference>
<accession>A0A1I8PP89</accession>
<keyword evidence="1" id="KW-0479">Metal-binding</keyword>
<dbReference type="InterPro" id="IPR022776">
    <property type="entry name" value="TRM13/UPF0224_CHHC_Znf_dom"/>
</dbReference>
<organism evidence="5 6">
    <name type="scientific">Stomoxys calcitrans</name>
    <name type="common">Stable fly</name>
    <name type="synonym">Conops calcitrans</name>
    <dbReference type="NCBI Taxonomy" id="35570"/>
    <lineage>
        <taxon>Eukaryota</taxon>
        <taxon>Metazoa</taxon>
        <taxon>Ecdysozoa</taxon>
        <taxon>Arthropoda</taxon>
        <taxon>Hexapoda</taxon>
        <taxon>Insecta</taxon>
        <taxon>Pterygota</taxon>
        <taxon>Neoptera</taxon>
        <taxon>Endopterygota</taxon>
        <taxon>Diptera</taxon>
        <taxon>Brachycera</taxon>
        <taxon>Muscomorpha</taxon>
        <taxon>Muscoidea</taxon>
        <taxon>Muscidae</taxon>
        <taxon>Stomoxys</taxon>
    </lineage>
</organism>
<proteinExistence type="predicted"/>
<keyword evidence="6" id="KW-1185">Reference proteome</keyword>
<evidence type="ECO:0000256" key="3">
    <source>
        <dbReference type="ARBA" id="ARBA00022833"/>
    </source>
</evidence>
<evidence type="ECO:0000256" key="2">
    <source>
        <dbReference type="ARBA" id="ARBA00022771"/>
    </source>
</evidence>
<dbReference type="STRING" id="35570.A0A1I8PP89"/>
<gene>
    <name evidence="5" type="primary">106082630</name>
</gene>
<dbReference type="PANTHER" id="PTHR21402">
    <property type="entry name" value="GAMETOCYTE SPECIFIC FACTOR 1-RELATED"/>
    <property type="match status" value="1"/>
</dbReference>